<protein>
    <submittedName>
        <fullName evidence="3">Universal stress protein</fullName>
    </submittedName>
</protein>
<keyword evidence="4" id="KW-1185">Reference proteome</keyword>
<dbReference type="InterPro" id="IPR014729">
    <property type="entry name" value="Rossmann-like_a/b/a_fold"/>
</dbReference>
<reference evidence="3" key="1">
    <citation type="submission" date="2021-01" db="EMBL/GenBank/DDBJ databases">
        <title>Fulvivirga kasyanovii gen. nov., sp nov., a novel member of the phylum Bacteroidetes isolated from seawater in a mussel farm.</title>
        <authorList>
            <person name="Zhao L.-H."/>
            <person name="Wang Z.-J."/>
        </authorList>
    </citation>
    <scope>NUCLEOTIDE SEQUENCE</scope>
    <source>
        <strain evidence="3">29W222</strain>
    </source>
</reference>
<dbReference type="PRINTS" id="PR01438">
    <property type="entry name" value="UNVRSLSTRESS"/>
</dbReference>
<dbReference type="InterPro" id="IPR006016">
    <property type="entry name" value="UspA"/>
</dbReference>
<dbReference type="AlphaFoldDB" id="A0A937KBA9"/>
<dbReference type="Gene3D" id="3.40.50.620">
    <property type="entry name" value="HUPs"/>
    <property type="match status" value="2"/>
</dbReference>
<comment type="similarity">
    <text evidence="1">Belongs to the universal stress protein A family.</text>
</comment>
<evidence type="ECO:0000256" key="1">
    <source>
        <dbReference type="ARBA" id="ARBA00008791"/>
    </source>
</evidence>
<accession>A0A937KBA9</accession>
<dbReference type="EMBL" id="JAEUGD010000031">
    <property type="protein sequence ID" value="MBL6446641.1"/>
    <property type="molecule type" value="Genomic_DNA"/>
</dbReference>
<evidence type="ECO:0000313" key="3">
    <source>
        <dbReference type="EMBL" id="MBL6446641.1"/>
    </source>
</evidence>
<name>A0A937KBA9_9BACT</name>
<comment type="caution">
    <text evidence="3">The sequence shown here is derived from an EMBL/GenBank/DDBJ whole genome shotgun (WGS) entry which is preliminary data.</text>
</comment>
<dbReference type="Proteomes" id="UP000614216">
    <property type="component" value="Unassembled WGS sequence"/>
</dbReference>
<sequence>MKNILVPIDFSPFSYNAAKKAVFIAEKTNSTVYLLHVVQAPSDWNNISVQAKEEFPEIESRVVEAEMKLEKFLADALFENCKVKTYVQGGVIYEVIVEFAKDRKIDLISIGAHGADETKELFVGSITQRVIRMANCPVLSVKKNSKMQSVDRILFLSDFEEDISSAIETITELAEVIGAKVDLLYVNTPANFTDTATAEARMEKYIPEKSNVNFRSFIYNDFDKDKGMLAFMKRNKPDLITMITHARKGKPAYLLSVTDTMVFHADIPVLSMVLRK</sequence>
<dbReference type="PANTHER" id="PTHR46268">
    <property type="entry name" value="STRESS RESPONSE PROTEIN NHAX"/>
    <property type="match status" value="1"/>
</dbReference>
<dbReference type="Pfam" id="PF00582">
    <property type="entry name" value="Usp"/>
    <property type="match status" value="1"/>
</dbReference>
<dbReference type="InterPro" id="IPR006015">
    <property type="entry name" value="Universal_stress_UspA"/>
</dbReference>
<feature type="domain" description="UspA" evidence="2">
    <location>
        <begin position="1"/>
        <end position="142"/>
    </location>
</feature>
<dbReference type="CDD" id="cd00293">
    <property type="entry name" value="USP-like"/>
    <property type="match status" value="2"/>
</dbReference>
<evidence type="ECO:0000313" key="4">
    <source>
        <dbReference type="Proteomes" id="UP000614216"/>
    </source>
</evidence>
<proteinExistence type="inferred from homology"/>
<organism evidence="3 4">
    <name type="scientific">Fulvivirga marina</name>
    <dbReference type="NCBI Taxonomy" id="2494733"/>
    <lineage>
        <taxon>Bacteria</taxon>
        <taxon>Pseudomonadati</taxon>
        <taxon>Bacteroidota</taxon>
        <taxon>Cytophagia</taxon>
        <taxon>Cytophagales</taxon>
        <taxon>Fulvivirgaceae</taxon>
        <taxon>Fulvivirga</taxon>
    </lineage>
</organism>
<dbReference type="PANTHER" id="PTHR46268:SF6">
    <property type="entry name" value="UNIVERSAL STRESS PROTEIN UP12"/>
    <property type="match status" value="1"/>
</dbReference>
<dbReference type="SUPFAM" id="SSF52402">
    <property type="entry name" value="Adenine nucleotide alpha hydrolases-like"/>
    <property type="match status" value="2"/>
</dbReference>
<evidence type="ECO:0000259" key="2">
    <source>
        <dbReference type="Pfam" id="PF00582"/>
    </source>
</evidence>
<dbReference type="RefSeq" id="WP_202856172.1">
    <property type="nucleotide sequence ID" value="NZ_JAEUGD010000031.1"/>
</dbReference>
<gene>
    <name evidence="3" type="ORF">JMN32_09985</name>
</gene>